<dbReference type="PANTHER" id="PTHR46572">
    <property type="entry name" value="RHO1 GDP-GTP EXCHANGE PROTEIN 1-RELATED"/>
    <property type="match status" value="1"/>
</dbReference>
<reference evidence="3" key="1">
    <citation type="journal article" date="2017" name="Genome Biol.">
        <title>Comparative genomics reveals high biological diversity and specific adaptations in the industrially and medically important fungal genus Aspergillus.</title>
        <authorList>
            <person name="de Vries R.P."/>
            <person name="Riley R."/>
            <person name="Wiebenga A."/>
            <person name="Aguilar-Osorio G."/>
            <person name="Amillis S."/>
            <person name="Uchima C.A."/>
            <person name="Anderluh G."/>
            <person name="Asadollahi M."/>
            <person name="Askin M."/>
            <person name="Barry K."/>
            <person name="Battaglia E."/>
            <person name="Bayram O."/>
            <person name="Benocci T."/>
            <person name="Braus-Stromeyer S.A."/>
            <person name="Caldana C."/>
            <person name="Canovas D."/>
            <person name="Cerqueira G.C."/>
            <person name="Chen F."/>
            <person name="Chen W."/>
            <person name="Choi C."/>
            <person name="Clum A."/>
            <person name="Dos Santos R.A."/>
            <person name="Damasio A.R."/>
            <person name="Diallinas G."/>
            <person name="Emri T."/>
            <person name="Fekete E."/>
            <person name="Flipphi M."/>
            <person name="Freyberg S."/>
            <person name="Gallo A."/>
            <person name="Gournas C."/>
            <person name="Habgood R."/>
            <person name="Hainaut M."/>
            <person name="Harispe M.L."/>
            <person name="Henrissat B."/>
            <person name="Hilden K.S."/>
            <person name="Hope R."/>
            <person name="Hossain A."/>
            <person name="Karabika E."/>
            <person name="Karaffa L."/>
            <person name="Karanyi Z."/>
            <person name="Krasevec N."/>
            <person name="Kuo A."/>
            <person name="Kusch H."/>
            <person name="LaButti K."/>
            <person name="Lagendijk E.L."/>
            <person name="Lapidus A."/>
            <person name="Levasseur A."/>
            <person name="Lindquist E."/>
            <person name="Lipzen A."/>
            <person name="Logrieco A.F."/>
            <person name="MacCabe A."/>
            <person name="Maekelae M.R."/>
            <person name="Malavazi I."/>
            <person name="Melin P."/>
            <person name="Meyer V."/>
            <person name="Mielnichuk N."/>
            <person name="Miskei M."/>
            <person name="Molnar A.P."/>
            <person name="Mule G."/>
            <person name="Ngan C.Y."/>
            <person name="Orejas M."/>
            <person name="Orosz E."/>
            <person name="Ouedraogo J.P."/>
            <person name="Overkamp K.M."/>
            <person name="Park H.-S."/>
            <person name="Perrone G."/>
            <person name="Piumi F."/>
            <person name="Punt P.J."/>
            <person name="Ram A.F."/>
            <person name="Ramon A."/>
            <person name="Rauscher S."/>
            <person name="Record E."/>
            <person name="Riano-Pachon D.M."/>
            <person name="Robert V."/>
            <person name="Roehrig J."/>
            <person name="Ruller R."/>
            <person name="Salamov A."/>
            <person name="Salih N.S."/>
            <person name="Samson R.A."/>
            <person name="Sandor E."/>
            <person name="Sanguinetti M."/>
            <person name="Schuetze T."/>
            <person name="Sepcic K."/>
            <person name="Shelest E."/>
            <person name="Sherlock G."/>
            <person name="Sophianopoulou V."/>
            <person name="Squina F.M."/>
            <person name="Sun H."/>
            <person name="Susca A."/>
            <person name="Todd R.B."/>
            <person name="Tsang A."/>
            <person name="Unkles S.E."/>
            <person name="van de Wiele N."/>
            <person name="van Rossen-Uffink D."/>
            <person name="Oliveira J.V."/>
            <person name="Vesth T.C."/>
            <person name="Visser J."/>
            <person name="Yu J.-H."/>
            <person name="Zhou M."/>
            <person name="Andersen M.R."/>
            <person name="Archer D.B."/>
            <person name="Baker S.E."/>
            <person name="Benoit I."/>
            <person name="Brakhage A.A."/>
            <person name="Braus G.H."/>
            <person name="Fischer R."/>
            <person name="Frisvad J.C."/>
            <person name="Goldman G.H."/>
            <person name="Houbraken J."/>
            <person name="Oakley B."/>
            <person name="Pocsi I."/>
            <person name="Scazzocchio C."/>
            <person name="Seiboth B."/>
            <person name="vanKuyk P.A."/>
            <person name="Wortman J."/>
            <person name="Dyer P.S."/>
            <person name="Grigoriev I.V."/>
        </authorList>
    </citation>
    <scope>NUCLEOTIDE SEQUENCE [LARGE SCALE GENOMIC DNA]</scope>
    <source>
        <strain evidence="3">CBS 101740 / IMI 381727 / IBT 21946</strain>
    </source>
</reference>
<protein>
    <recommendedName>
        <fullName evidence="1">DH domain-containing protein</fullName>
    </recommendedName>
</protein>
<keyword evidence="3" id="KW-1185">Reference proteome</keyword>
<dbReference type="PROSITE" id="PS50010">
    <property type="entry name" value="DH_2"/>
    <property type="match status" value="1"/>
</dbReference>
<dbReference type="RefSeq" id="XP_067481696.1">
    <property type="nucleotide sequence ID" value="XM_067620578.1"/>
</dbReference>
<accession>A0A1L9URT4</accession>
<dbReference type="InterPro" id="IPR035899">
    <property type="entry name" value="DBL_dom_sf"/>
</dbReference>
<dbReference type="OrthoDB" id="5365701at2759"/>
<sequence length="508" mass="57451">MSHIQSYILGNIGSVSDKLQTQPTLESTLDQALTGCYVVFDVLQSEISKLTESEQLETSVDTGLSNKTRDVWSESTMKDIVQQMRGLRTVLDLLLQLLGVDSIAGLKQLMDQNTAILSEVAHNTFRISASANKSLPAPRYIYDMSFKSGGSSGDSESAQAAVSTPAFSLGTHKISDSMNGFLSDCNNTLCWKDHWSLKPEDLASVPEKEIERQESLHEIIATEKTLILRSTQVIHFLYYYRLALHPSTIVSRGSNQEFAEKVFGFHERFYHLHKTFLYNPMIVRQAAEGPWVTSFTDIFRKWLSEATSIYLEFSGLYPHLRTAVATEAWKNARFAEFLRQSMSHRASGNRDWIVNMTVPMTSLDIYMELLGRSLKTSEPADERHGYDAVESLIHEIQDLKGKCDRIYENEIDKIKNNRFRAQLGPEIADRLLLPNASIIFDQDLPQERRSFREAPTLRVVVLKSPLHSSYMSLKNTTPYGNDNTSGIVLTDRVESRLNMNTNLAQTSL</sequence>
<dbReference type="Pfam" id="PF00621">
    <property type="entry name" value="RhoGEF"/>
    <property type="match status" value="1"/>
</dbReference>
<dbReference type="VEuPathDB" id="FungiDB:ASPBRDRAFT_193171"/>
<feature type="domain" description="DH" evidence="1">
    <location>
        <begin position="211"/>
        <end position="406"/>
    </location>
</feature>
<dbReference type="Gene3D" id="1.20.900.10">
    <property type="entry name" value="Dbl homology (DH) domain"/>
    <property type="match status" value="1"/>
</dbReference>
<organism evidence="2 3">
    <name type="scientific">Aspergillus brasiliensis (strain CBS 101740 / IMI 381727 / IBT 21946)</name>
    <dbReference type="NCBI Taxonomy" id="767769"/>
    <lineage>
        <taxon>Eukaryota</taxon>
        <taxon>Fungi</taxon>
        <taxon>Dikarya</taxon>
        <taxon>Ascomycota</taxon>
        <taxon>Pezizomycotina</taxon>
        <taxon>Eurotiomycetes</taxon>
        <taxon>Eurotiomycetidae</taxon>
        <taxon>Eurotiales</taxon>
        <taxon>Aspergillaceae</taxon>
        <taxon>Aspergillus</taxon>
        <taxon>Aspergillus subgen. Circumdati</taxon>
    </lineage>
</organism>
<dbReference type="STRING" id="767769.A0A1L9URT4"/>
<dbReference type="PANTHER" id="PTHR46572:SF1">
    <property type="entry name" value="RHO1 GUANINE NUCLEOTIDE EXCHANGE FACTOR TUS1"/>
    <property type="match status" value="1"/>
</dbReference>
<dbReference type="InterPro" id="IPR052233">
    <property type="entry name" value="Rho-type_GEFs"/>
</dbReference>
<evidence type="ECO:0000313" key="2">
    <source>
        <dbReference type="EMBL" id="OJJ74448.1"/>
    </source>
</evidence>
<evidence type="ECO:0000259" key="1">
    <source>
        <dbReference type="PROSITE" id="PS50010"/>
    </source>
</evidence>
<dbReference type="EMBL" id="KV878681">
    <property type="protein sequence ID" value="OJJ74448.1"/>
    <property type="molecule type" value="Genomic_DNA"/>
</dbReference>
<dbReference type="GeneID" id="93573066"/>
<gene>
    <name evidence="2" type="ORF">ASPBRDRAFT_193171</name>
</gene>
<evidence type="ECO:0000313" key="3">
    <source>
        <dbReference type="Proteomes" id="UP000184499"/>
    </source>
</evidence>
<proteinExistence type="predicted"/>
<dbReference type="SUPFAM" id="SSF48065">
    <property type="entry name" value="DBL homology domain (DH-domain)"/>
    <property type="match status" value="1"/>
</dbReference>
<name>A0A1L9URT4_ASPBC</name>
<dbReference type="GO" id="GO:0005085">
    <property type="term" value="F:guanyl-nucleotide exchange factor activity"/>
    <property type="evidence" value="ECO:0007669"/>
    <property type="project" value="InterPro"/>
</dbReference>
<dbReference type="InterPro" id="IPR000219">
    <property type="entry name" value="DH_dom"/>
</dbReference>
<dbReference type="Proteomes" id="UP000184499">
    <property type="component" value="Unassembled WGS sequence"/>
</dbReference>
<dbReference type="AlphaFoldDB" id="A0A1L9URT4"/>